<protein>
    <submittedName>
        <fullName evidence="1">Uncharacterized protein</fullName>
    </submittedName>
</protein>
<evidence type="ECO:0000313" key="1">
    <source>
        <dbReference type="EMBL" id="SVC13992.1"/>
    </source>
</evidence>
<sequence>MSGQEKDVAEKDNESRFFSRLKLGLKKTRDSFASGVIRVVS</sequence>
<name>A0A382JRM3_9ZZZZ</name>
<reference evidence="1" key="1">
    <citation type="submission" date="2018-05" db="EMBL/GenBank/DDBJ databases">
        <authorList>
            <person name="Lanie J.A."/>
            <person name="Ng W.-L."/>
            <person name="Kazmierczak K.M."/>
            <person name="Andrzejewski T.M."/>
            <person name="Davidsen T.M."/>
            <person name="Wayne K.J."/>
            <person name="Tettelin H."/>
            <person name="Glass J.I."/>
            <person name="Rusch D."/>
            <person name="Podicherti R."/>
            <person name="Tsui H.-C.T."/>
            <person name="Winkler M.E."/>
        </authorList>
    </citation>
    <scope>NUCLEOTIDE SEQUENCE</scope>
</reference>
<dbReference type="EMBL" id="UINC01075624">
    <property type="protein sequence ID" value="SVC13992.1"/>
    <property type="molecule type" value="Genomic_DNA"/>
</dbReference>
<organism evidence="1">
    <name type="scientific">marine metagenome</name>
    <dbReference type="NCBI Taxonomy" id="408172"/>
    <lineage>
        <taxon>unclassified sequences</taxon>
        <taxon>metagenomes</taxon>
        <taxon>ecological metagenomes</taxon>
    </lineage>
</organism>
<accession>A0A382JRM3</accession>
<dbReference type="AlphaFoldDB" id="A0A382JRM3"/>
<feature type="non-terminal residue" evidence="1">
    <location>
        <position position="41"/>
    </location>
</feature>
<proteinExistence type="predicted"/>
<gene>
    <name evidence="1" type="ORF">METZ01_LOCUS266846</name>
</gene>